<keyword evidence="1" id="KW-1133">Transmembrane helix</keyword>
<evidence type="ECO:0000313" key="3">
    <source>
        <dbReference type="Proteomes" id="UP000031967"/>
    </source>
</evidence>
<keyword evidence="1" id="KW-0472">Membrane</keyword>
<dbReference type="RefSeq" id="WP_041044694.1">
    <property type="nucleotide sequence ID" value="NZ_JXAK01000001.1"/>
</dbReference>
<accession>A0ABR5AMX9</accession>
<keyword evidence="1" id="KW-0812">Transmembrane</keyword>
<feature type="transmembrane region" description="Helical" evidence="1">
    <location>
        <begin position="166"/>
        <end position="186"/>
    </location>
</feature>
<evidence type="ECO:0000313" key="2">
    <source>
        <dbReference type="EMBL" id="KIL42376.1"/>
    </source>
</evidence>
<dbReference type="Proteomes" id="UP000031967">
    <property type="component" value="Unassembled WGS sequence"/>
</dbReference>
<feature type="transmembrane region" description="Helical" evidence="1">
    <location>
        <begin position="84"/>
        <end position="106"/>
    </location>
</feature>
<feature type="transmembrane region" description="Helical" evidence="1">
    <location>
        <begin position="126"/>
        <end position="145"/>
    </location>
</feature>
<sequence length="229" mass="25559">MNWNFIICNVLDLVQWFAMLTLSLTLFRLKPAGWWRHNALLSVALKTVTLALTATPLHSHLSIVQLVLITLAFYWFYRIRFDYACVIAVTGGIIVFISVLAVNYALALAGGQRLADVMFNKLGLPLYFASAALLTSWIVLLAWMLKRFRLGFSFVSTSYRQTKPGRRLFGIPLTMFLAITIMLPPSEKLTNLPLLVAGICVCLLMLLLASLRTELADDAGTRFGPKTGD</sequence>
<feature type="transmembrane region" description="Helical" evidence="1">
    <location>
        <begin position="61"/>
        <end position="77"/>
    </location>
</feature>
<keyword evidence="3" id="KW-1185">Reference proteome</keyword>
<gene>
    <name evidence="2" type="ORF">SD70_00035</name>
</gene>
<comment type="caution">
    <text evidence="2">The sequence shown here is derived from an EMBL/GenBank/DDBJ whole genome shotgun (WGS) entry which is preliminary data.</text>
</comment>
<evidence type="ECO:0000256" key="1">
    <source>
        <dbReference type="SAM" id="Phobius"/>
    </source>
</evidence>
<protein>
    <submittedName>
        <fullName evidence="2">Uncharacterized protein</fullName>
    </submittedName>
</protein>
<feature type="transmembrane region" description="Helical" evidence="1">
    <location>
        <begin position="192"/>
        <end position="211"/>
    </location>
</feature>
<name>A0ABR5AMX9_9BACL</name>
<organism evidence="2 3">
    <name type="scientific">Gordoniibacillus kamchatkensis</name>
    <dbReference type="NCBI Taxonomy" id="1590651"/>
    <lineage>
        <taxon>Bacteria</taxon>
        <taxon>Bacillati</taxon>
        <taxon>Bacillota</taxon>
        <taxon>Bacilli</taxon>
        <taxon>Bacillales</taxon>
        <taxon>Paenibacillaceae</taxon>
        <taxon>Gordoniibacillus</taxon>
    </lineage>
</organism>
<dbReference type="EMBL" id="JXAK01000001">
    <property type="protein sequence ID" value="KIL42376.1"/>
    <property type="molecule type" value="Genomic_DNA"/>
</dbReference>
<proteinExistence type="predicted"/>
<reference evidence="2 3" key="1">
    <citation type="submission" date="2014-12" db="EMBL/GenBank/DDBJ databases">
        <title>Draft genome sequence of Paenibacillus kamchatkensis strain B-2647.</title>
        <authorList>
            <person name="Karlyshev A.V."/>
            <person name="Kudryashova E.B."/>
        </authorList>
    </citation>
    <scope>NUCLEOTIDE SEQUENCE [LARGE SCALE GENOMIC DNA]</scope>
    <source>
        <strain evidence="2 3">VKM B-2647</strain>
    </source>
</reference>
<feature type="transmembrane region" description="Helical" evidence="1">
    <location>
        <begin position="6"/>
        <end position="27"/>
    </location>
</feature>